<dbReference type="Proteomes" id="UP001196413">
    <property type="component" value="Unassembled WGS sequence"/>
</dbReference>
<evidence type="ECO:0000313" key="2">
    <source>
        <dbReference type="Proteomes" id="UP001196413"/>
    </source>
</evidence>
<evidence type="ECO:0000313" key="1">
    <source>
        <dbReference type="EMBL" id="KAJ1350919.1"/>
    </source>
</evidence>
<organism evidence="1 2">
    <name type="scientific">Parelaphostrongylus tenuis</name>
    <name type="common">Meningeal worm</name>
    <dbReference type="NCBI Taxonomy" id="148309"/>
    <lineage>
        <taxon>Eukaryota</taxon>
        <taxon>Metazoa</taxon>
        <taxon>Ecdysozoa</taxon>
        <taxon>Nematoda</taxon>
        <taxon>Chromadorea</taxon>
        <taxon>Rhabditida</taxon>
        <taxon>Rhabditina</taxon>
        <taxon>Rhabditomorpha</taxon>
        <taxon>Strongyloidea</taxon>
        <taxon>Metastrongylidae</taxon>
        <taxon>Parelaphostrongylus</taxon>
    </lineage>
</organism>
<name>A0AAD5QIN4_PARTN</name>
<keyword evidence="2" id="KW-1185">Reference proteome</keyword>
<reference evidence="1" key="1">
    <citation type="submission" date="2021-06" db="EMBL/GenBank/DDBJ databases">
        <title>Parelaphostrongylus tenuis whole genome reference sequence.</title>
        <authorList>
            <person name="Garwood T.J."/>
            <person name="Larsen P.A."/>
            <person name="Fountain-Jones N.M."/>
            <person name="Garbe J.R."/>
            <person name="Macchietto M.G."/>
            <person name="Kania S.A."/>
            <person name="Gerhold R.W."/>
            <person name="Richards J.E."/>
            <person name="Wolf T.M."/>
        </authorList>
    </citation>
    <scope>NUCLEOTIDE SEQUENCE</scope>
    <source>
        <strain evidence="1">MNPRO001-30</strain>
        <tissue evidence="1">Meninges</tissue>
    </source>
</reference>
<sequence>MMSFDIVVVPSFVPLNHKFSAGIEVREIFLLKNLVQRCCTRCPAKNQHQSLIPPEDIATVTQAKKATENEKHWAKKIKSVDDI</sequence>
<protein>
    <submittedName>
        <fullName evidence="1">Uncharacterized protein</fullName>
    </submittedName>
</protein>
<dbReference type="AlphaFoldDB" id="A0AAD5QIN4"/>
<dbReference type="EMBL" id="JAHQIW010000965">
    <property type="protein sequence ID" value="KAJ1350919.1"/>
    <property type="molecule type" value="Genomic_DNA"/>
</dbReference>
<comment type="caution">
    <text evidence="1">The sequence shown here is derived from an EMBL/GenBank/DDBJ whole genome shotgun (WGS) entry which is preliminary data.</text>
</comment>
<proteinExistence type="predicted"/>
<accession>A0AAD5QIN4</accession>
<gene>
    <name evidence="1" type="ORF">KIN20_006836</name>
</gene>